<evidence type="ECO:0000313" key="3">
    <source>
        <dbReference type="EMBL" id="KOO52024.1"/>
    </source>
</evidence>
<dbReference type="Pfam" id="PF00583">
    <property type="entry name" value="Acetyltransf_1"/>
    <property type="match status" value="1"/>
</dbReference>
<dbReference type="InterPro" id="IPR016181">
    <property type="entry name" value="Acyl_CoA_acyltransferase"/>
</dbReference>
<name>A0A0M0LLW1_9BACL</name>
<organism evidence="3 4">
    <name type="scientific">Viridibacillus arvi</name>
    <dbReference type="NCBI Taxonomy" id="263475"/>
    <lineage>
        <taxon>Bacteria</taxon>
        <taxon>Bacillati</taxon>
        <taxon>Bacillota</taxon>
        <taxon>Bacilli</taxon>
        <taxon>Bacillales</taxon>
        <taxon>Caryophanaceae</taxon>
        <taxon>Viridibacillus</taxon>
    </lineage>
</organism>
<comment type="caution">
    <text evidence="3">The sequence shown here is derived from an EMBL/GenBank/DDBJ whole genome shotgun (WGS) entry which is preliminary data.</text>
</comment>
<evidence type="ECO:0000256" key="1">
    <source>
        <dbReference type="ARBA" id="ARBA00022679"/>
    </source>
</evidence>
<dbReference type="CDD" id="cd04301">
    <property type="entry name" value="NAT_SF"/>
    <property type="match status" value="1"/>
</dbReference>
<dbReference type="RefSeq" id="WP_053416196.1">
    <property type="nucleotide sequence ID" value="NZ_LILB01000001.1"/>
</dbReference>
<dbReference type="Proteomes" id="UP000036867">
    <property type="component" value="Unassembled WGS sequence"/>
</dbReference>
<keyword evidence="4" id="KW-1185">Reference proteome</keyword>
<dbReference type="SUPFAM" id="SSF55729">
    <property type="entry name" value="Acyl-CoA N-acyltransferases (Nat)"/>
    <property type="match status" value="1"/>
</dbReference>
<sequence>MDIRLLESSDAKSYWDLRLEALKNNPEAFSSSYEEAIKRDSPVETVLKNLSSEGTFTFGAFNDKELIGVVTLVQESTSKLHHRANIFAMYVSSKFRGLGVGKALISAVINHAKSIETIEKINLEVITTNDTARNLYTKMGFKTYGLEERALKIKNEYYDSEYMVLFLKR</sequence>
<protein>
    <submittedName>
        <fullName evidence="3">Acetyltransferase</fullName>
    </submittedName>
</protein>
<dbReference type="InterPro" id="IPR050769">
    <property type="entry name" value="NAT_camello-type"/>
</dbReference>
<dbReference type="STRING" id="263475.AMD00_06285"/>
<reference evidence="4" key="1">
    <citation type="submission" date="2015-08" db="EMBL/GenBank/DDBJ databases">
        <title>Fjat-10028 dsm 16317.</title>
        <authorList>
            <person name="Liu B."/>
            <person name="Wang J."/>
            <person name="Zhu Y."/>
            <person name="Liu G."/>
            <person name="Chen Q."/>
            <person name="Chen Z."/>
            <person name="Lan J."/>
            <person name="Che J."/>
            <person name="Ge C."/>
            <person name="Shi H."/>
            <person name="Pan Z."/>
            <person name="Liu X."/>
        </authorList>
    </citation>
    <scope>NUCLEOTIDE SEQUENCE [LARGE SCALE GENOMIC DNA]</scope>
    <source>
        <strain evidence="4">DSM 16317</strain>
    </source>
</reference>
<dbReference type="AlphaFoldDB" id="A0A0M0LLW1"/>
<dbReference type="PANTHER" id="PTHR13947:SF37">
    <property type="entry name" value="LD18367P"/>
    <property type="match status" value="1"/>
</dbReference>
<keyword evidence="1 3" id="KW-0808">Transferase</keyword>
<accession>A0A0M0LLW1</accession>
<dbReference type="PROSITE" id="PS51186">
    <property type="entry name" value="GNAT"/>
    <property type="match status" value="1"/>
</dbReference>
<dbReference type="PATRIC" id="fig|263475.3.peg.1691"/>
<evidence type="ECO:0000259" key="2">
    <source>
        <dbReference type="PROSITE" id="PS51186"/>
    </source>
</evidence>
<dbReference type="PANTHER" id="PTHR13947">
    <property type="entry name" value="GNAT FAMILY N-ACETYLTRANSFERASE"/>
    <property type="match status" value="1"/>
</dbReference>
<gene>
    <name evidence="3" type="ORF">AMD00_06285</name>
</gene>
<proteinExistence type="predicted"/>
<dbReference type="Gene3D" id="3.40.630.30">
    <property type="match status" value="1"/>
</dbReference>
<dbReference type="GO" id="GO:0008080">
    <property type="term" value="F:N-acetyltransferase activity"/>
    <property type="evidence" value="ECO:0007669"/>
    <property type="project" value="InterPro"/>
</dbReference>
<dbReference type="GeneID" id="301135711"/>
<evidence type="ECO:0000313" key="4">
    <source>
        <dbReference type="Proteomes" id="UP000036867"/>
    </source>
</evidence>
<dbReference type="OrthoDB" id="9799092at2"/>
<feature type="domain" description="N-acetyltransferase" evidence="2">
    <location>
        <begin position="1"/>
        <end position="168"/>
    </location>
</feature>
<dbReference type="EMBL" id="LILB01000001">
    <property type="protein sequence ID" value="KOO52024.1"/>
    <property type="molecule type" value="Genomic_DNA"/>
</dbReference>
<dbReference type="InterPro" id="IPR000182">
    <property type="entry name" value="GNAT_dom"/>
</dbReference>